<dbReference type="RefSeq" id="WP_344199246.1">
    <property type="nucleotide sequence ID" value="NZ_BAAAME010000002.1"/>
</dbReference>
<dbReference type="SUPFAM" id="SSF81606">
    <property type="entry name" value="PP2C-like"/>
    <property type="match status" value="1"/>
</dbReference>
<accession>A0ABP4VTC4</accession>
<evidence type="ECO:0000256" key="1">
    <source>
        <dbReference type="ARBA" id="ARBA00022801"/>
    </source>
</evidence>
<dbReference type="InterPro" id="IPR035965">
    <property type="entry name" value="PAS-like_dom_sf"/>
</dbReference>
<protein>
    <submittedName>
        <fullName evidence="3">SpoIIE family protein phosphatase</fullName>
    </submittedName>
</protein>
<name>A0ABP4VTC4_9ACTN</name>
<dbReference type="InterPro" id="IPR036457">
    <property type="entry name" value="PPM-type-like_dom_sf"/>
</dbReference>
<comment type="caution">
    <text evidence="3">The sequence shown here is derived from an EMBL/GenBank/DDBJ whole genome shotgun (WGS) entry which is preliminary data.</text>
</comment>
<keyword evidence="1" id="KW-0378">Hydrolase</keyword>
<dbReference type="SUPFAM" id="SSF55785">
    <property type="entry name" value="PYP-like sensor domain (PAS domain)"/>
    <property type="match status" value="1"/>
</dbReference>
<feature type="domain" description="PPM-type phosphatase" evidence="2">
    <location>
        <begin position="161"/>
        <end position="374"/>
    </location>
</feature>
<organism evidence="3 4">
    <name type="scientific">Aeromicrobium alkaliterrae</name>
    <dbReference type="NCBI Taxonomy" id="302168"/>
    <lineage>
        <taxon>Bacteria</taxon>
        <taxon>Bacillati</taxon>
        <taxon>Actinomycetota</taxon>
        <taxon>Actinomycetes</taxon>
        <taxon>Propionibacteriales</taxon>
        <taxon>Nocardioidaceae</taxon>
        <taxon>Aeromicrobium</taxon>
    </lineage>
</organism>
<evidence type="ECO:0000259" key="2">
    <source>
        <dbReference type="SMART" id="SM00331"/>
    </source>
</evidence>
<dbReference type="SMART" id="SM00331">
    <property type="entry name" value="PP2C_SIG"/>
    <property type="match status" value="1"/>
</dbReference>
<dbReference type="Proteomes" id="UP001501057">
    <property type="component" value="Unassembled WGS sequence"/>
</dbReference>
<dbReference type="Gene3D" id="3.30.450.20">
    <property type="entry name" value="PAS domain"/>
    <property type="match status" value="1"/>
</dbReference>
<dbReference type="InterPro" id="IPR052016">
    <property type="entry name" value="Bact_Sigma-Reg"/>
</dbReference>
<dbReference type="EMBL" id="BAAAME010000002">
    <property type="protein sequence ID" value="GAA1734786.1"/>
    <property type="molecule type" value="Genomic_DNA"/>
</dbReference>
<dbReference type="PANTHER" id="PTHR43156:SF2">
    <property type="entry name" value="STAGE II SPORULATION PROTEIN E"/>
    <property type="match status" value="1"/>
</dbReference>
<dbReference type="Pfam" id="PF07228">
    <property type="entry name" value="SpoIIE"/>
    <property type="match status" value="1"/>
</dbReference>
<dbReference type="PANTHER" id="PTHR43156">
    <property type="entry name" value="STAGE II SPORULATION PROTEIN E-RELATED"/>
    <property type="match status" value="1"/>
</dbReference>
<sequence length="376" mass="40700">MTSPDDLFELAPCGYALVGEDGVIERANAEFRRIVARSTEELEGVATLASLLSTGGRIYAETHLRPVLAHDGEVREVSLDLVRPDSTRVPVLFNADVTSGTAATGMAFRVVVVETRERHRYEQDLRAATSRAEQSTREAVALATALQKTLIPPAPPEIPSLNVAATYRPAGDGSVVGGDFYDIFQVGAADWWVVLGDVSGKGIRAATVTSFVRHTVRALSIDHPDPADLLHRLDRAMHLDGTEHYCTLVLARLTRTDTGWTMCLSLAGHPPALLRRPDGQVSELGVLGTPVGLIDEPRFETVHQHLTDEVVTFYTDGVTEARARGELYGEDRLHGLLRSLPHDVDTIAEQLAVAALRHQGEVAVDDIAVLAFTPSA</sequence>
<evidence type="ECO:0000313" key="4">
    <source>
        <dbReference type="Proteomes" id="UP001501057"/>
    </source>
</evidence>
<dbReference type="Gene3D" id="3.60.40.10">
    <property type="entry name" value="PPM-type phosphatase domain"/>
    <property type="match status" value="1"/>
</dbReference>
<reference evidence="4" key="1">
    <citation type="journal article" date="2019" name="Int. J. Syst. Evol. Microbiol.">
        <title>The Global Catalogue of Microorganisms (GCM) 10K type strain sequencing project: providing services to taxonomists for standard genome sequencing and annotation.</title>
        <authorList>
            <consortium name="The Broad Institute Genomics Platform"/>
            <consortium name="The Broad Institute Genome Sequencing Center for Infectious Disease"/>
            <person name="Wu L."/>
            <person name="Ma J."/>
        </authorList>
    </citation>
    <scope>NUCLEOTIDE SEQUENCE [LARGE SCALE GENOMIC DNA]</scope>
    <source>
        <strain evidence="4">JCM 13518</strain>
    </source>
</reference>
<evidence type="ECO:0000313" key="3">
    <source>
        <dbReference type="EMBL" id="GAA1734786.1"/>
    </source>
</evidence>
<keyword evidence="4" id="KW-1185">Reference proteome</keyword>
<gene>
    <name evidence="3" type="ORF">GCM10009710_14220</name>
</gene>
<proteinExistence type="predicted"/>
<dbReference type="InterPro" id="IPR001932">
    <property type="entry name" value="PPM-type_phosphatase-like_dom"/>
</dbReference>